<keyword evidence="3 5" id="KW-0288">FMN</keyword>
<evidence type="ECO:0000256" key="2">
    <source>
        <dbReference type="ARBA" id="ARBA00022630"/>
    </source>
</evidence>
<evidence type="ECO:0000259" key="6">
    <source>
        <dbReference type="Pfam" id="PF00881"/>
    </source>
</evidence>
<keyword evidence="5" id="KW-0521">NADP</keyword>
<evidence type="ECO:0000256" key="4">
    <source>
        <dbReference type="ARBA" id="ARBA00023002"/>
    </source>
</evidence>
<evidence type="ECO:0000256" key="3">
    <source>
        <dbReference type="ARBA" id="ARBA00022643"/>
    </source>
</evidence>
<evidence type="ECO:0000256" key="1">
    <source>
        <dbReference type="ARBA" id="ARBA00008366"/>
    </source>
</evidence>
<dbReference type="InterPro" id="IPR000415">
    <property type="entry name" value="Nitroreductase-like"/>
</dbReference>
<dbReference type="Pfam" id="PF00881">
    <property type="entry name" value="Nitroreductase"/>
    <property type="match status" value="1"/>
</dbReference>
<dbReference type="PANTHER" id="PTHR43425:SF2">
    <property type="entry name" value="OXYGEN-INSENSITIVE NADPH NITROREDUCTASE"/>
    <property type="match status" value="1"/>
</dbReference>
<keyword evidence="4 5" id="KW-0560">Oxidoreductase</keyword>
<evidence type="ECO:0000313" key="8">
    <source>
        <dbReference type="Proteomes" id="UP000278222"/>
    </source>
</evidence>
<dbReference type="PANTHER" id="PTHR43425">
    <property type="entry name" value="OXYGEN-INSENSITIVE NADPH NITROREDUCTASE"/>
    <property type="match status" value="1"/>
</dbReference>
<evidence type="ECO:0000313" key="7">
    <source>
        <dbReference type="EMBL" id="ROQ01208.1"/>
    </source>
</evidence>
<dbReference type="Gene3D" id="3.40.109.10">
    <property type="entry name" value="NADH Oxidase"/>
    <property type="match status" value="1"/>
</dbReference>
<gene>
    <name evidence="7" type="ORF">EDC65_0386</name>
</gene>
<dbReference type="EMBL" id="RJKX01000011">
    <property type="protein sequence ID" value="ROQ01208.1"/>
    <property type="molecule type" value="Genomic_DNA"/>
</dbReference>
<dbReference type="OrthoDB" id="3181400at2"/>
<keyword evidence="8" id="KW-1185">Reference proteome</keyword>
<feature type="domain" description="Nitroreductase" evidence="6">
    <location>
        <begin position="38"/>
        <end position="193"/>
    </location>
</feature>
<protein>
    <submittedName>
        <fullName evidence="7">Nitroreductase</fullName>
    </submittedName>
</protein>
<name>A0A3N1MC86_9PROT</name>
<comment type="caution">
    <text evidence="7">The sequence shown here is derived from an EMBL/GenBank/DDBJ whole genome shotgun (WGS) entry which is preliminary data.</text>
</comment>
<dbReference type="AlphaFoldDB" id="A0A3N1MC86"/>
<dbReference type="CDD" id="cd02146">
    <property type="entry name" value="NfsA-like"/>
    <property type="match status" value="1"/>
</dbReference>
<sequence>MDAIPGTLPGKNAALAARYGDDAAPAAGPWNETIAQLLQHRSVRAYLPTALPTGTLETLVAAAQSAATSSNLQTWSVVSVTDPAVRAKLAAIAGGQKHIEQCPLYLVWLADLSRLARIAEAEGRVLEGLPFLEPFLVASIDAALAAQNAVVAAESLGLSTLYIGAMRNDVVAVAELLGLPPGVAGVFGLCVGYADPAAPSEVKPRLPQDGVLHHGTYRIGDEVARRAAYDERMGAFSRRNEMQADTWTERVLSRIASVKALRGRDRLKAALRRIGFPLQ</sequence>
<accession>A0A3N1MC86</accession>
<keyword evidence="2 5" id="KW-0285">Flavoprotein</keyword>
<dbReference type="PIRSF" id="PIRSF005426">
    <property type="entry name" value="Frp"/>
    <property type="match status" value="1"/>
</dbReference>
<dbReference type="InterPro" id="IPR029479">
    <property type="entry name" value="Nitroreductase"/>
</dbReference>
<comment type="similarity">
    <text evidence="1 5">Belongs to the flavin oxidoreductase frp family.</text>
</comment>
<dbReference type="SUPFAM" id="SSF55469">
    <property type="entry name" value="FMN-dependent nitroreductase-like"/>
    <property type="match status" value="1"/>
</dbReference>
<dbReference type="InterPro" id="IPR016446">
    <property type="entry name" value="Flavin_OxRdtase_Frp"/>
</dbReference>
<proteinExistence type="inferred from homology"/>
<evidence type="ECO:0000256" key="5">
    <source>
        <dbReference type="PIRNR" id="PIRNR005426"/>
    </source>
</evidence>
<dbReference type="GO" id="GO:0016491">
    <property type="term" value="F:oxidoreductase activity"/>
    <property type="evidence" value="ECO:0007669"/>
    <property type="project" value="UniProtKB-UniRule"/>
</dbReference>
<dbReference type="Proteomes" id="UP000278222">
    <property type="component" value="Unassembled WGS sequence"/>
</dbReference>
<dbReference type="RefSeq" id="WP_123687997.1">
    <property type="nucleotide sequence ID" value="NZ_AP019700.1"/>
</dbReference>
<organism evidence="7 8">
    <name type="scientific">Stella humosa</name>
    <dbReference type="NCBI Taxonomy" id="94"/>
    <lineage>
        <taxon>Bacteria</taxon>
        <taxon>Pseudomonadati</taxon>
        <taxon>Pseudomonadota</taxon>
        <taxon>Alphaproteobacteria</taxon>
        <taxon>Rhodospirillales</taxon>
        <taxon>Stellaceae</taxon>
        <taxon>Stella</taxon>
    </lineage>
</organism>
<reference evidence="7 8" key="1">
    <citation type="submission" date="2018-11" db="EMBL/GenBank/DDBJ databases">
        <title>Genomic Encyclopedia of Type Strains, Phase IV (KMG-IV): sequencing the most valuable type-strain genomes for metagenomic binning, comparative biology and taxonomic classification.</title>
        <authorList>
            <person name="Goeker M."/>
        </authorList>
    </citation>
    <scope>NUCLEOTIDE SEQUENCE [LARGE SCALE GENOMIC DNA]</scope>
    <source>
        <strain evidence="7 8">DSM 5900</strain>
    </source>
</reference>